<protein>
    <recommendedName>
        <fullName evidence="2">FAR1 domain-containing protein</fullName>
    </recommendedName>
</protein>
<organism evidence="1">
    <name type="scientific">Schizaphis graminum</name>
    <name type="common">Green bug aphid</name>
    <dbReference type="NCBI Taxonomy" id="13262"/>
    <lineage>
        <taxon>Eukaryota</taxon>
        <taxon>Metazoa</taxon>
        <taxon>Ecdysozoa</taxon>
        <taxon>Arthropoda</taxon>
        <taxon>Hexapoda</taxon>
        <taxon>Insecta</taxon>
        <taxon>Pterygota</taxon>
        <taxon>Neoptera</taxon>
        <taxon>Paraneoptera</taxon>
        <taxon>Hemiptera</taxon>
        <taxon>Sternorrhyncha</taxon>
        <taxon>Aphidomorpha</taxon>
        <taxon>Aphidoidea</taxon>
        <taxon>Aphididae</taxon>
        <taxon>Aphidini</taxon>
        <taxon>Schizaphis</taxon>
    </lineage>
</organism>
<reference evidence="1" key="1">
    <citation type="submission" date="2018-04" db="EMBL/GenBank/DDBJ databases">
        <title>Transcriptome of Schizaphis graminum biotype I.</title>
        <authorList>
            <person name="Scully E.D."/>
            <person name="Geib S.M."/>
            <person name="Palmer N.A."/>
            <person name="Koch K."/>
            <person name="Bradshaw J."/>
            <person name="Heng-Moss T."/>
            <person name="Sarath G."/>
        </authorList>
    </citation>
    <scope>NUCLEOTIDE SEQUENCE</scope>
</reference>
<sequence length="102" mass="11994">MFKLLEYEKNSFRCNLFSEQDITQWITEHSSTTNTNWCINTKSSNNDSSRYVCRKVYMCHHSGFNKVNSKSNKRGKSKNTECQARIDVKIKLITKDTCKKDK</sequence>
<gene>
    <name evidence="1" type="ORF">g.110571</name>
</gene>
<dbReference type="EMBL" id="GGMR01012062">
    <property type="protein sequence ID" value="MBY24681.1"/>
    <property type="molecule type" value="Transcribed_RNA"/>
</dbReference>
<dbReference type="PANTHER" id="PTHR35385:SF2">
    <property type="entry name" value="PROTEIN B, PUTATIVE-RELATED"/>
    <property type="match status" value="1"/>
</dbReference>
<proteinExistence type="predicted"/>
<name>A0A2S2P5B0_SCHGA</name>
<dbReference type="AlphaFoldDB" id="A0A2S2P5B0"/>
<accession>A0A2S2P5B0</accession>
<dbReference type="PANTHER" id="PTHR35385">
    <property type="entry name" value="PROTEIN B, PUTATIVE-RELATED-RELATED"/>
    <property type="match status" value="1"/>
</dbReference>
<evidence type="ECO:0000313" key="1">
    <source>
        <dbReference type="EMBL" id="MBY24681.1"/>
    </source>
</evidence>
<evidence type="ECO:0008006" key="2">
    <source>
        <dbReference type="Google" id="ProtNLM"/>
    </source>
</evidence>